<keyword evidence="3" id="KW-1185">Reference proteome</keyword>
<dbReference type="Pfam" id="PF01037">
    <property type="entry name" value="AsnC_trans_reg"/>
    <property type="match status" value="1"/>
</dbReference>
<proteinExistence type="predicted"/>
<dbReference type="OrthoDB" id="8865at2157"/>
<dbReference type="InterPro" id="IPR019887">
    <property type="entry name" value="Tscrpt_reg_AsnC/Lrp_C"/>
</dbReference>
<evidence type="ECO:0000313" key="3">
    <source>
        <dbReference type="Proteomes" id="UP000199199"/>
    </source>
</evidence>
<evidence type="ECO:0000313" key="2">
    <source>
        <dbReference type="EMBL" id="SFS67885.1"/>
    </source>
</evidence>
<dbReference type="AlphaFoldDB" id="A0A1I6RT46"/>
<sequence>MVTAYIMVKANTGEADRLRDSIEGLEGVESAHIVAGDVDIIAKARVETPAAVKEIAATQIQGISGIEDTQTYIAMD</sequence>
<dbReference type="EMBL" id="FOZS01000002">
    <property type="protein sequence ID" value="SFS67885.1"/>
    <property type="molecule type" value="Genomic_DNA"/>
</dbReference>
<dbReference type="RefSeq" id="WP_092904328.1">
    <property type="nucleotide sequence ID" value="NZ_FOZS01000002.1"/>
</dbReference>
<dbReference type="Proteomes" id="UP000199199">
    <property type="component" value="Unassembled WGS sequence"/>
</dbReference>
<gene>
    <name evidence="2" type="ORF">SAMN04488556_2086</name>
</gene>
<feature type="domain" description="Transcription regulator AsnC/Lrp ligand binding" evidence="1">
    <location>
        <begin position="6"/>
        <end position="75"/>
    </location>
</feature>
<name>A0A1I6RT46_9EURY</name>
<accession>A0A1I6RT46</accession>
<protein>
    <submittedName>
        <fullName evidence="2">AsnC family protein</fullName>
    </submittedName>
</protein>
<evidence type="ECO:0000259" key="1">
    <source>
        <dbReference type="Pfam" id="PF01037"/>
    </source>
</evidence>
<dbReference type="Gene3D" id="3.30.70.920">
    <property type="match status" value="1"/>
</dbReference>
<dbReference type="SUPFAM" id="SSF54909">
    <property type="entry name" value="Dimeric alpha+beta barrel"/>
    <property type="match status" value="1"/>
</dbReference>
<organism evidence="2 3">
    <name type="scientific">Halostagnicola kamekurae</name>
    <dbReference type="NCBI Taxonomy" id="619731"/>
    <lineage>
        <taxon>Archaea</taxon>
        <taxon>Methanobacteriati</taxon>
        <taxon>Methanobacteriota</taxon>
        <taxon>Stenosarchaea group</taxon>
        <taxon>Halobacteria</taxon>
        <taxon>Halobacteriales</taxon>
        <taxon>Natrialbaceae</taxon>
        <taxon>Halostagnicola</taxon>
    </lineage>
</organism>
<reference evidence="3" key="1">
    <citation type="submission" date="2016-10" db="EMBL/GenBank/DDBJ databases">
        <authorList>
            <person name="Varghese N."/>
            <person name="Submissions S."/>
        </authorList>
    </citation>
    <scope>NUCLEOTIDE SEQUENCE [LARGE SCALE GENOMIC DNA]</scope>
    <source>
        <strain evidence="3">DSM 22427</strain>
    </source>
</reference>
<dbReference type="InterPro" id="IPR011008">
    <property type="entry name" value="Dimeric_a/b-barrel"/>
</dbReference>